<dbReference type="SMART" id="SM00530">
    <property type="entry name" value="HTH_XRE"/>
    <property type="match status" value="1"/>
</dbReference>
<reference evidence="7" key="1">
    <citation type="submission" date="2019-09" db="EMBL/GenBank/DDBJ databases">
        <title>Antimicrobial potential of Antarctic Bacteria.</title>
        <authorList>
            <person name="Benaud N."/>
            <person name="Edwards R.J."/>
            <person name="Ferrari B.C."/>
        </authorList>
    </citation>
    <scope>NUCLEOTIDE SEQUENCE [LARGE SCALE GENOMIC DNA]</scope>
    <source>
        <strain evidence="7">SPB151</strain>
    </source>
</reference>
<dbReference type="PANTHER" id="PTHR46797:SF23">
    <property type="entry name" value="HTH-TYPE TRANSCRIPTIONAL REGULATOR SUTR"/>
    <property type="match status" value="1"/>
</dbReference>
<dbReference type="Pfam" id="PF01381">
    <property type="entry name" value="HTH_3"/>
    <property type="match status" value="1"/>
</dbReference>
<dbReference type="KEGG" id="kqi:F1D05_10165"/>
<dbReference type="GO" id="GO:0003700">
    <property type="term" value="F:DNA-binding transcription factor activity"/>
    <property type="evidence" value="ECO:0007669"/>
    <property type="project" value="TreeGrafter"/>
</dbReference>
<accession>A0A7G6WW27</accession>
<dbReference type="GO" id="GO:0005829">
    <property type="term" value="C:cytosol"/>
    <property type="evidence" value="ECO:0007669"/>
    <property type="project" value="TreeGrafter"/>
</dbReference>
<evidence type="ECO:0000256" key="3">
    <source>
        <dbReference type="ARBA" id="ARBA00023163"/>
    </source>
</evidence>
<feature type="domain" description="HTH cro/C1-type" evidence="5">
    <location>
        <begin position="12"/>
        <end position="66"/>
    </location>
</feature>
<dbReference type="EMBL" id="CP043661">
    <property type="protein sequence ID" value="QNE18192.1"/>
    <property type="molecule type" value="Genomic_DNA"/>
</dbReference>
<evidence type="ECO:0000256" key="4">
    <source>
        <dbReference type="SAM" id="MobiDB-lite"/>
    </source>
</evidence>
<dbReference type="Gene3D" id="1.10.260.40">
    <property type="entry name" value="lambda repressor-like DNA-binding domains"/>
    <property type="match status" value="1"/>
</dbReference>
<dbReference type="PANTHER" id="PTHR46797">
    <property type="entry name" value="HTH-TYPE TRANSCRIPTIONAL REGULATOR"/>
    <property type="match status" value="1"/>
</dbReference>
<gene>
    <name evidence="6" type="ORF">F1D05_10165</name>
</gene>
<dbReference type="InterPro" id="IPR001387">
    <property type="entry name" value="Cro/C1-type_HTH"/>
</dbReference>
<sequence>MSKDTPHTGRSVRRIRHRRDMTQEELAEAAGLSPGAVKLIEQGKRNPRPATLAAIGRALGVSTTELLVPTAGTSVVTPDVEPDGLMAVRRALTPAIGLPPGPAGPGDAKAWQATLTYAERLYTLDKYDGVLDAIPVLIEQGRILHAAGDARPLAQAYLYTAQALTQLRRLDLANHALHKAAGLARELSDDLLETWAVSIQCWTMLLQRRFAEVEELAITTADRIEPKRSAAPSYRIATWGWLMCRASAAAVRDARTDDAEMYLRHAKAAATQLGNPEQFQASAGWAPPPVRGFCETTVGYKQVENAILIGDAGKGLELAERIPPSTVPTVNNRHRHELDLAAARVASGDHRGAIGQLLEVRAAAPEWLKHQSYARGVVGQLVEDQRRSYADQVGLLADHVGLPT</sequence>
<keyword evidence="3" id="KW-0804">Transcription</keyword>
<keyword evidence="1" id="KW-0805">Transcription regulation</keyword>
<dbReference type="AlphaFoldDB" id="A0A7G6WW27"/>
<dbReference type="InterPro" id="IPR050807">
    <property type="entry name" value="TransReg_Diox_bact_type"/>
</dbReference>
<dbReference type="InterPro" id="IPR010982">
    <property type="entry name" value="Lambda_DNA-bd_dom_sf"/>
</dbReference>
<evidence type="ECO:0000256" key="1">
    <source>
        <dbReference type="ARBA" id="ARBA00023015"/>
    </source>
</evidence>
<feature type="compositionally biased region" description="Basic residues" evidence="4">
    <location>
        <begin position="10"/>
        <end position="19"/>
    </location>
</feature>
<evidence type="ECO:0000256" key="2">
    <source>
        <dbReference type="ARBA" id="ARBA00023125"/>
    </source>
</evidence>
<dbReference type="RefSeq" id="WP_185447152.1">
    <property type="nucleotide sequence ID" value="NZ_CP043661.1"/>
</dbReference>
<dbReference type="SUPFAM" id="SSF47413">
    <property type="entry name" value="lambda repressor-like DNA-binding domains"/>
    <property type="match status" value="1"/>
</dbReference>
<dbReference type="Proteomes" id="UP000515563">
    <property type="component" value="Chromosome"/>
</dbReference>
<evidence type="ECO:0000313" key="6">
    <source>
        <dbReference type="EMBL" id="QNE18192.1"/>
    </source>
</evidence>
<dbReference type="CDD" id="cd00093">
    <property type="entry name" value="HTH_XRE"/>
    <property type="match status" value="1"/>
</dbReference>
<organism evidence="6 7">
    <name type="scientific">Kribbella qitaiheensis</name>
    <dbReference type="NCBI Taxonomy" id="1544730"/>
    <lineage>
        <taxon>Bacteria</taxon>
        <taxon>Bacillati</taxon>
        <taxon>Actinomycetota</taxon>
        <taxon>Actinomycetes</taxon>
        <taxon>Propionibacteriales</taxon>
        <taxon>Kribbellaceae</taxon>
        <taxon>Kribbella</taxon>
    </lineage>
</organism>
<dbReference type="GO" id="GO:0003677">
    <property type="term" value="F:DNA binding"/>
    <property type="evidence" value="ECO:0007669"/>
    <property type="project" value="UniProtKB-KW"/>
</dbReference>
<proteinExistence type="predicted"/>
<evidence type="ECO:0000313" key="7">
    <source>
        <dbReference type="Proteomes" id="UP000515563"/>
    </source>
</evidence>
<name>A0A7G6WW27_9ACTN</name>
<feature type="region of interest" description="Disordered" evidence="4">
    <location>
        <begin position="1"/>
        <end position="20"/>
    </location>
</feature>
<reference evidence="6 7" key="2">
    <citation type="journal article" date="2020" name="Microbiol. Resour. Announc.">
        <title>Antarctic desert soil bacteria exhibit high novel natural product potential, evaluated through long-read genome sequencing and comparative genomics.</title>
        <authorList>
            <person name="Benaud N."/>
            <person name="Edwards R.J."/>
            <person name="Amos T.G."/>
            <person name="D'Agostino P.M."/>
            <person name="Gutierrez-Chavez C."/>
            <person name="Montgomery K."/>
            <person name="Nicetic I."/>
            <person name="Ferrari B.C."/>
        </authorList>
    </citation>
    <scope>NUCLEOTIDE SEQUENCE [LARGE SCALE GENOMIC DNA]</scope>
    <source>
        <strain evidence="6 7">SPB151</strain>
    </source>
</reference>
<keyword evidence="2" id="KW-0238">DNA-binding</keyword>
<evidence type="ECO:0000259" key="5">
    <source>
        <dbReference type="PROSITE" id="PS50943"/>
    </source>
</evidence>
<protein>
    <submittedName>
        <fullName evidence="6">Helix-turn-helix transcriptional regulator</fullName>
    </submittedName>
</protein>
<dbReference type="PROSITE" id="PS50943">
    <property type="entry name" value="HTH_CROC1"/>
    <property type="match status" value="1"/>
</dbReference>
<keyword evidence="7" id="KW-1185">Reference proteome</keyword>